<accession>A0A139X6U3</accession>
<evidence type="ECO:0000256" key="2">
    <source>
        <dbReference type="SAM" id="SignalP"/>
    </source>
</evidence>
<dbReference type="STRING" id="128403.WA1_26765"/>
<dbReference type="RefSeq" id="WP_017749537.1">
    <property type="nucleotide sequence ID" value="NZ_KQ976354.1"/>
</dbReference>
<feature type="chain" id="PRO_5007300570" evidence="2">
    <location>
        <begin position="24"/>
        <end position="98"/>
    </location>
</feature>
<protein>
    <submittedName>
        <fullName evidence="3">Uncharacterized protein</fullName>
    </submittedName>
</protein>
<keyword evidence="2" id="KW-0732">Signal</keyword>
<evidence type="ECO:0000256" key="1">
    <source>
        <dbReference type="SAM" id="Phobius"/>
    </source>
</evidence>
<feature type="transmembrane region" description="Helical" evidence="1">
    <location>
        <begin position="67"/>
        <end position="86"/>
    </location>
</feature>
<feature type="signal peptide" evidence="2">
    <location>
        <begin position="1"/>
        <end position="23"/>
    </location>
</feature>
<keyword evidence="1" id="KW-0812">Transmembrane</keyword>
<keyword evidence="4" id="KW-1185">Reference proteome</keyword>
<keyword evidence="1" id="KW-0472">Membrane</keyword>
<name>A0A139X6U3_9CYAN</name>
<organism evidence="3 4">
    <name type="scientific">Scytonema hofmannii PCC 7110</name>
    <dbReference type="NCBI Taxonomy" id="128403"/>
    <lineage>
        <taxon>Bacteria</taxon>
        <taxon>Bacillati</taxon>
        <taxon>Cyanobacteriota</taxon>
        <taxon>Cyanophyceae</taxon>
        <taxon>Nostocales</taxon>
        <taxon>Scytonemataceae</taxon>
        <taxon>Scytonema</taxon>
    </lineage>
</organism>
<sequence>MGKFSKKARNLLALLLAAGTWQASFPVALLLTSSFVTADVAYAAVESGVAIAPRIRSASPGSNVTPSSAAGCSIMMIAYLPGQMLFQLMVTMKELRLE</sequence>
<dbReference type="EMBL" id="ANNX02000029">
    <property type="protein sequence ID" value="KYC40417.1"/>
    <property type="molecule type" value="Genomic_DNA"/>
</dbReference>
<evidence type="ECO:0000313" key="3">
    <source>
        <dbReference type="EMBL" id="KYC40417.1"/>
    </source>
</evidence>
<dbReference type="AlphaFoldDB" id="A0A139X6U3"/>
<gene>
    <name evidence="3" type="ORF">WA1_26765</name>
</gene>
<proteinExistence type="predicted"/>
<comment type="caution">
    <text evidence="3">The sequence shown here is derived from an EMBL/GenBank/DDBJ whole genome shotgun (WGS) entry which is preliminary data.</text>
</comment>
<evidence type="ECO:0000313" key="4">
    <source>
        <dbReference type="Proteomes" id="UP000076925"/>
    </source>
</evidence>
<keyword evidence="1" id="KW-1133">Transmembrane helix</keyword>
<dbReference type="Proteomes" id="UP000076925">
    <property type="component" value="Unassembled WGS sequence"/>
</dbReference>
<reference evidence="3 4" key="1">
    <citation type="journal article" date="2013" name="Genome Biol. Evol.">
        <title>Genomes of Stigonematalean cyanobacteria (subsection V) and the evolution of oxygenic photosynthesis from prokaryotes to plastids.</title>
        <authorList>
            <person name="Dagan T."/>
            <person name="Roettger M."/>
            <person name="Stucken K."/>
            <person name="Landan G."/>
            <person name="Koch R."/>
            <person name="Major P."/>
            <person name="Gould S.B."/>
            <person name="Goremykin V.V."/>
            <person name="Rippka R."/>
            <person name="Tandeau de Marsac N."/>
            <person name="Gugger M."/>
            <person name="Lockhart P.J."/>
            <person name="Allen J.F."/>
            <person name="Brune I."/>
            <person name="Maus I."/>
            <person name="Puhler A."/>
            <person name="Martin W.F."/>
        </authorList>
    </citation>
    <scope>NUCLEOTIDE SEQUENCE [LARGE SCALE GENOMIC DNA]</scope>
    <source>
        <strain evidence="3 4">PCC 7110</strain>
    </source>
</reference>